<dbReference type="GO" id="GO:0016746">
    <property type="term" value="F:acyltransferase activity"/>
    <property type="evidence" value="ECO:0007669"/>
    <property type="project" value="UniProtKB-KW"/>
</dbReference>
<protein>
    <recommendedName>
        <fullName evidence="10">Phospholipid/glycerol acyltransferase domain-containing protein</fullName>
    </recommendedName>
</protein>
<evidence type="ECO:0000256" key="4">
    <source>
        <dbReference type="ARBA" id="ARBA00022692"/>
    </source>
</evidence>
<dbReference type="InterPro" id="IPR002123">
    <property type="entry name" value="Plipid/glycerol_acylTrfase"/>
</dbReference>
<dbReference type="PANTHER" id="PTHR23063:SF52">
    <property type="entry name" value="LYSOPHOSPHATIDYLCHOLINE ACYLTRANSFERASE"/>
    <property type="match status" value="1"/>
</dbReference>
<keyword evidence="3" id="KW-0808">Transferase</keyword>
<sequence length="382" mass="43700">MGVFILVAVGGYLAKGVIFTKTFAIYFLIQSLLSFLLGQIIWKKIEKLKQNHMTDKYKEFRRTDTHLWSKGRFIFGVTFLFPFRLIAMTVVVSIYLFLIVVLTIGHDQSKPLKGIKGFLYRLTNRIFPRLALLAAGYFRMGYTKKEDYDYSKWLGKDYKNTQESKRDYAVSSTSNHSAWTDLFIVLIIQRGASFVSKEEIKSVPLFGRVGKALNTIFFERGSSKENKEKVLSQIQERQKETDENKGEGLILHIFGEGFTTNNSHILPFKKGVFSLGLPVKPIAIKYSSAYFSPAHDIIPMGLHFIFLLSQISNYCEATELPIFEPNEYLYKNHLKPGEEKWVPFSRAVRESIAETLQLPTSEATLSEKLACKDQYLGKAKAD</sequence>
<keyword evidence="6" id="KW-0443">Lipid metabolism</keyword>
<reference evidence="11" key="1">
    <citation type="submission" date="2023-07" db="EMBL/GenBank/DDBJ databases">
        <authorList>
            <consortium name="AG Swart"/>
            <person name="Singh M."/>
            <person name="Singh A."/>
            <person name="Seah K."/>
            <person name="Emmerich C."/>
        </authorList>
    </citation>
    <scope>NUCLEOTIDE SEQUENCE</scope>
    <source>
        <strain evidence="11">DP1</strain>
    </source>
</reference>
<dbReference type="Proteomes" id="UP001295684">
    <property type="component" value="Unassembled WGS sequence"/>
</dbReference>
<proteinExistence type="inferred from homology"/>
<dbReference type="SMART" id="SM00563">
    <property type="entry name" value="PlsC"/>
    <property type="match status" value="1"/>
</dbReference>
<evidence type="ECO:0000256" key="1">
    <source>
        <dbReference type="ARBA" id="ARBA00004370"/>
    </source>
</evidence>
<keyword evidence="4 9" id="KW-0812">Transmembrane</keyword>
<keyword evidence="5 9" id="KW-1133">Transmembrane helix</keyword>
<evidence type="ECO:0000259" key="10">
    <source>
        <dbReference type="SMART" id="SM00563"/>
    </source>
</evidence>
<dbReference type="SUPFAM" id="SSF69593">
    <property type="entry name" value="Glycerol-3-phosphate (1)-acyltransferase"/>
    <property type="match status" value="1"/>
</dbReference>
<comment type="similarity">
    <text evidence="2">Belongs to the 1-acyl-sn-glycerol-3-phosphate acyltransferase family.</text>
</comment>
<dbReference type="Pfam" id="PF01553">
    <property type="entry name" value="Acyltransferase"/>
    <property type="match status" value="1"/>
</dbReference>
<evidence type="ECO:0000256" key="5">
    <source>
        <dbReference type="ARBA" id="ARBA00022989"/>
    </source>
</evidence>
<dbReference type="GO" id="GO:0016020">
    <property type="term" value="C:membrane"/>
    <property type="evidence" value="ECO:0007669"/>
    <property type="project" value="UniProtKB-SubCell"/>
</dbReference>
<dbReference type="AlphaFoldDB" id="A0AAD1XHY5"/>
<feature type="transmembrane region" description="Helical" evidence="9">
    <location>
        <begin position="126"/>
        <end position="142"/>
    </location>
</feature>
<dbReference type="EMBL" id="CAMPGE010014358">
    <property type="protein sequence ID" value="CAI2373035.1"/>
    <property type="molecule type" value="Genomic_DNA"/>
</dbReference>
<evidence type="ECO:0000256" key="6">
    <source>
        <dbReference type="ARBA" id="ARBA00023098"/>
    </source>
</evidence>
<keyword evidence="7 9" id="KW-0472">Membrane</keyword>
<accession>A0AAD1XHY5</accession>
<evidence type="ECO:0000256" key="9">
    <source>
        <dbReference type="SAM" id="Phobius"/>
    </source>
</evidence>
<evidence type="ECO:0000256" key="3">
    <source>
        <dbReference type="ARBA" id="ARBA00022679"/>
    </source>
</evidence>
<comment type="subcellular location">
    <subcellularLocation>
        <location evidence="1">Membrane</location>
    </subcellularLocation>
</comment>
<gene>
    <name evidence="11" type="ORF">ECRASSUSDP1_LOCUS14373</name>
</gene>
<comment type="caution">
    <text evidence="11">The sequence shown here is derived from an EMBL/GenBank/DDBJ whole genome shotgun (WGS) entry which is preliminary data.</text>
</comment>
<feature type="domain" description="Phospholipid/glycerol acyltransferase" evidence="10">
    <location>
        <begin position="174"/>
        <end position="287"/>
    </location>
</feature>
<feature type="transmembrane region" description="Helical" evidence="9">
    <location>
        <begin position="73"/>
        <end position="106"/>
    </location>
</feature>
<evidence type="ECO:0000256" key="7">
    <source>
        <dbReference type="ARBA" id="ARBA00023136"/>
    </source>
</evidence>
<organism evidence="11 12">
    <name type="scientific">Euplotes crassus</name>
    <dbReference type="NCBI Taxonomy" id="5936"/>
    <lineage>
        <taxon>Eukaryota</taxon>
        <taxon>Sar</taxon>
        <taxon>Alveolata</taxon>
        <taxon>Ciliophora</taxon>
        <taxon>Intramacronucleata</taxon>
        <taxon>Spirotrichea</taxon>
        <taxon>Hypotrichia</taxon>
        <taxon>Euplotida</taxon>
        <taxon>Euplotidae</taxon>
        <taxon>Moneuplotes</taxon>
    </lineage>
</organism>
<evidence type="ECO:0000313" key="11">
    <source>
        <dbReference type="EMBL" id="CAI2373035.1"/>
    </source>
</evidence>
<name>A0AAD1XHY5_EUPCR</name>
<evidence type="ECO:0000256" key="8">
    <source>
        <dbReference type="ARBA" id="ARBA00023315"/>
    </source>
</evidence>
<evidence type="ECO:0000313" key="12">
    <source>
        <dbReference type="Proteomes" id="UP001295684"/>
    </source>
</evidence>
<dbReference type="GO" id="GO:0006629">
    <property type="term" value="P:lipid metabolic process"/>
    <property type="evidence" value="ECO:0007669"/>
    <property type="project" value="UniProtKB-KW"/>
</dbReference>
<keyword evidence="8" id="KW-0012">Acyltransferase</keyword>
<evidence type="ECO:0000256" key="2">
    <source>
        <dbReference type="ARBA" id="ARBA00008655"/>
    </source>
</evidence>
<dbReference type="PANTHER" id="PTHR23063">
    <property type="entry name" value="PHOSPHOLIPID ACYLTRANSFERASE"/>
    <property type="match status" value="1"/>
</dbReference>
<keyword evidence="12" id="KW-1185">Reference proteome</keyword>